<sequence>MDTKMRRTLMGEENIKCISDDSIVVLMKDDEIDINMEKTFNDLMKNKLDVIKNRLCQSKKEQILLLGQFGSNQELTNDCITVIIVFFFLRMSKHSSLPTYPSYLRIISKFYTCLPFLMAVCIFDFSEPLIDKIEDV</sequence>
<evidence type="ECO:0000313" key="2">
    <source>
        <dbReference type="Proteomes" id="UP000078046"/>
    </source>
</evidence>
<dbReference type="Proteomes" id="UP000078046">
    <property type="component" value="Unassembled WGS sequence"/>
</dbReference>
<comment type="caution">
    <text evidence="1">The sequence shown here is derived from an EMBL/GenBank/DDBJ whole genome shotgun (WGS) entry which is preliminary data.</text>
</comment>
<accession>A0A177AZK5</accession>
<dbReference type="AlphaFoldDB" id="A0A177AZK5"/>
<evidence type="ECO:0000313" key="1">
    <source>
        <dbReference type="EMBL" id="OAF67300.1"/>
    </source>
</evidence>
<proteinExistence type="predicted"/>
<keyword evidence="2" id="KW-1185">Reference proteome</keyword>
<protein>
    <submittedName>
        <fullName evidence="1">Uncharacterized protein</fullName>
    </submittedName>
</protein>
<gene>
    <name evidence="1" type="ORF">A3Q56_04974</name>
</gene>
<organism evidence="1 2">
    <name type="scientific">Intoshia linei</name>
    <dbReference type="NCBI Taxonomy" id="1819745"/>
    <lineage>
        <taxon>Eukaryota</taxon>
        <taxon>Metazoa</taxon>
        <taxon>Spiralia</taxon>
        <taxon>Lophotrochozoa</taxon>
        <taxon>Mesozoa</taxon>
        <taxon>Orthonectida</taxon>
        <taxon>Rhopaluridae</taxon>
        <taxon>Intoshia</taxon>
    </lineage>
</organism>
<dbReference type="EMBL" id="LWCA01000697">
    <property type="protein sequence ID" value="OAF67300.1"/>
    <property type="molecule type" value="Genomic_DNA"/>
</dbReference>
<reference evidence="1 2" key="1">
    <citation type="submission" date="2016-04" db="EMBL/GenBank/DDBJ databases">
        <title>The genome of Intoshia linei affirms orthonectids as highly simplified spiralians.</title>
        <authorList>
            <person name="Mikhailov K.V."/>
            <person name="Slusarev G.S."/>
            <person name="Nikitin M.A."/>
            <person name="Logacheva M.D."/>
            <person name="Penin A."/>
            <person name="Aleoshin V."/>
            <person name="Panchin Y.V."/>
        </authorList>
    </citation>
    <scope>NUCLEOTIDE SEQUENCE [LARGE SCALE GENOMIC DNA]</scope>
    <source>
        <strain evidence="1">Intl2013</strain>
        <tissue evidence="1">Whole animal</tissue>
    </source>
</reference>
<name>A0A177AZK5_9BILA</name>